<proteinExistence type="predicted"/>
<dbReference type="EMBL" id="JACXVP010000012">
    <property type="protein sequence ID" value="KAG5573523.1"/>
    <property type="molecule type" value="Genomic_DNA"/>
</dbReference>
<evidence type="ECO:0000313" key="3">
    <source>
        <dbReference type="Proteomes" id="UP000824120"/>
    </source>
</evidence>
<reference evidence="2 3" key="1">
    <citation type="submission" date="2020-09" db="EMBL/GenBank/DDBJ databases">
        <title>De no assembly of potato wild relative species, Solanum commersonii.</title>
        <authorList>
            <person name="Cho K."/>
        </authorList>
    </citation>
    <scope>NUCLEOTIDE SEQUENCE [LARGE SCALE GENOMIC DNA]</scope>
    <source>
        <strain evidence="2">LZ3.2</strain>
        <tissue evidence="2">Leaf</tissue>
    </source>
</reference>
<dbReference type="AlphaFoldDB" id="A0A9J5WCU5"/>
<comment type="caution">
    <text evidence="2">The sequence shown here is derived from an EMBL/GenBank/DDBJ whole genome shotgun (WGS) entry which is preliminary data.</text>
</comment>
<name>A0A9J5WCU5_SOLCO</name>
<accession>A0A9J5WCU5</accession>
<sequence>MQIRVDRSPIYSFEYGVDLYRISIPCEMVIIVSNGCDFCVRRGDGTGFLARLSSLCLVFGLPSLFSRIVCKIYSDKRLIKFGVNVPERWFGYLPSYSSALPFHGIGISCTLNTTMDRRILGLFSSTLLTKLCH</sequence>
<evidence type="ECO:0000313" key="2">
    <source>
        <dbReference type="EMBL" id="KAG5573523.1"/>
    </source>
</evidence>
<feature type="transmembrane region" description="Helical" evidence="1">
    <location>
        <begin position="48"/>
        <end position="70"/>
    </location>
</feature>
<keyword evidence="1" id="KW-1133">Transmembrane helix</keyword>
<organism evidence="2 3">
    <name type="scientific">Solanum commersonii</name>
    <name type="common">Commerson's wild potato</name>
    <name type="synonym">Commerson's nightshade</name>
    <dbReference type="NCBI Taxonomy" id="4109"/>
    <lineage>
        <taxon>Eukaryota</taxon>
        <taxon>Viridiplantae</taxon>
        <taxon>Streptophyta</taxon>
        <taxon>Embryophyta</taxon>
        <taxon>Tracheophyta</taxon>
        <taxon>Spermatophyta</taxon>
        <taxon>Magnoliopsida</taxon>
        <taxon>eudicotyledons</taxon>
        <taxon>Gunneridae</taxon>
        <taxon>Pentapetalae</taxon>
        <taxon>asterids</taxon>
        <taxon>lamiids</taxon>
        <taxon>Solanales</taxon>
        <taxon>Solanaceae</taxon>
        <taxon>Solanoideae</taxon>
        <taxon>Solaneae</taxon>
        <taxon>Solanum</taxon>
    </lineage>
</organism>
<keyword evidence="1" id="KW-0812">Transmembrane</keyword>
<protein>
    <submittedName>
        <fullName evidence="2">Uncharacterized protein</fullName>
    </submittedName>
</protein>
<gene>
    <name evidence="2" type="ORF">H5410_063289</name>
</gene>
<evidence type="ECO:0000256" key="1">
    <source>
        <dbReference type="SAM" id="Phobius"/>
    </source>
</evidence>
<dbReference type="Proteomes" id="UP000824120">
    <property type="component" value="Chromosome 12"/>
</dbReference>
<keyword evidence="1" id="KW-0472">Membrane</keyword>
<keyword evidence="3" id="KW-1185">Reference proteome</keyword>